<dbReference type="KEGG" id="lbi:LEPBI_I1935"/>
<dbReference type="EC" id="6.1.1.21" evidence="3"/>
<dbReference type="PIRSF" id="PIRSF001549">
    <property type="entry name" value="His-tRNA_synth"/>
    <property type="match status" value="1"/>
</dbReference>
<dbReference type="PANTHER" id="PTHR11476:SF7">
    <property type="entry name" value="HISTIDINE--TRNA LIGASE"/>
    <property type="match status" value="1"/>
</dbReference>
<evidence type="ECO:0000313" key="4">
    <source>
        <dbReference type="Proteomes" id="UP000001847"/>
    </source>
</evidence>
<feature type="binding site" evidence="1">
    <location>
        <begin position="94"/>
        <end position="96"/>
    </location>
    <ligand>
        <name>L-histidine</name>
        <dbReference type="ChEBI" id="CHEBI:57595"/>
    </ligand>
</feature>
<feature type="binding site" evidence="1">
    <location>
        <position position="137"/>
    </location>
    <ligand>
        <name>L-histidine</name>
        <dbReference type="ChEBI" id="CHEBI:57595"/>
    </ligand>
</feature>
<dbReference type="Gene3D" id="3.30.930.10">
    <property type="entry name" value="Bira Bifunctional Protein, Domain 2"/>
    <property type="match status" value="1"/>
</dbReference>
<feature type="domain" description="Class II Histidinyl-tRNA synthetase (HisRS)-like catalytic core" evidence="2">
    <location>
        <begin position="25"/>
        <end position="340"/>
    </location>
</feature>
<dbReference type="SUPFAM" id="SSF55681">
    <property type="entry name" value="Class II aaRS and biotin synthetases"/>
    <property type="match status" value="1"/>
</dbReference>
<feature type="binding site" evidence="1">
    <location>
        <position position="123"/>
    </location>
    <ligand>
        <name>L-histidine</name>
        <dbReference type="ChEBI" id="CHEBI:57595"/>
    </ligand>
</feature>
<accession>B0SSE8</accession>
<dbReference type="PANTHER" id="PTHR11476">
    <property type="entry name" value="HISTIDYL-TRNA SYNTHETASE"/>
    <property type="match status" value="1"/>
</dbReference>
<dbReference type="GO" id="GO:0005737">
    <property type="term" value="C:cytoplasm"/>
    <property type="evidence" value="ECO:0007669"/>
    <property type="project" value="InterPro"/>
</dbReference>
<proteinExistence type="predicted"/>
<dbReference type="HOGENOM" id="CLU_025113_0_2_12"/>
<dbReference type="STRING" id="456481.LEPBI_I1935"/>
<evidence type="ECO:0000313" key="3">
    <source>
        <dbReference type="EMBL" id="ABZ98038.1"/>
    </source>
</evidence>
<keyword evidence="3" id="KW-0436">Ligase</keyword>
<feature type="binding site" evidence="1">
    <location>
        <position position="289"/>
    </location>
    <ligand>
        <name>L-histidine</name>
        <dbReference type="ChEBI" id="CHEBI:57595"/>
    </ligand>
</feature>
<reference evidence="3 4" key="1">
    <citation type="journal article" date="2008" name="PLoS ONE">
        <title>Genome sequence of the saprophyte Leptospira biflexa provides insights into the evolution of Leptospira and the pathogenesis of leptospirosis.</title>
        <authorList>
            <person name="Picardeau M."/>
            <person name="Bulach D.M."/>
            <person name="Bouchier C."/>
            <person name="Zuerner R.L."/>
            <person name="Zidane N."/>
            <person name="Wilson P.J."/>
            <person name="Creno S."/>
            <person name="Kuczek E.S."/>
            <person name="Bommezzadri S."/>
            <person name="Davis J.C."/>
            <person name="McGrath A."/>
            <person name="Johnson M.J."/>
            <person name="Boursaux-Eude C."/>
            <person name="Seemann T."/>
            <person name="Rouy Z."/>
            <person name="Coppel R.L."/>
            <person name="Rood J.I."/>
            <person name="Lajus A."/>
            <person name="Davies J.K."/>
            <person name="Medigue C."/>
            <person name="Adler B."/>
        </authorList>
    </citation>
    <scope>NUCLEOTIDE SEQUENCE [LARGE SCALE GENOMIC DNA]</scope>
    <source>
        <strain evidence="4">Patoc 1 / ATCC 23582 / Paris</strain>
    </source>
</reference>
<dbReference type="InterPro" id="IPR004516">
    <property type="entry name" value="HisRS/HisZ"/>
</dbReference>
<dbReference type="EMBL" id="CP000786">
    <property type="protein sequence ID" value="ABZ98038.1"/>
    <property type="molecule type" value="Genomic_DNA"/>
</dbReference>
<gene>
    <name evidence="3" type="ordered locus">LEPBI_I1935</name>
</gene>
<dbReference type="Pfam" id="PF13393">
    <property type="entry name" value="tRNA-synt_His"/>
    <property type="match status" value="1"/>
</dbReference>
<protein>
    <submittedName>
        <fullName evidence="3">Putative histidyl-tRNA synthetase</fullName>
        <ecNumber evidence="3">6.1.1.21</ecNumber>
    </submittedName>
</protein>
<feature type="binding site" evidence="1">
    <location>
        <begin position="293"/>
        <end position="294"/>
    </location>
    <ligand>
        <name>L-histidine</name>
        <dbReference type="ChEBI" id="CHEBI:57595"/>
    </ligand>
</feature>
<dbReference type="GO" id="GO:0004821">
    <property type="term" value="F:histidine-tRNA ligase activity"/>
    <property type="evidence" value="ECO:0007669"/>
    <property type="project" value="UniProtKB-EC"/>
</dbReference>
<keyword evidence="4" id="KW-1185">Reference proteome</keyword>
<name>B0SSE8_LEPBP</name>
<dbReference type="AlphaFoldDB" id="B0SSE8"/>
<keyword evidence="3" id="KW-0030">Aminoacyl-tRNA synthetase</keyword>
<organism evidence="3 4">
    <name type="scientific">Leptospira biflexa serovar Patoc (strain Patoc 1 / ATCC 23582 / Paris)</name>
    <dbReference type="NCBI Taxonomy" id="456481"/>
    <lineage>
        <taxon>Bacteria</taxon>
        <taxon>Pseudomonadati</taxon>
        <taxon>Spirochaetota</taxon>
        <taxon>Spirochaetia</taxon>
        <taxon>Leptospirales</taxon>
        <taxon>Leptospiraceae</taxon>
        <taxon>Leptospira</taxon>
    </lineage>
</organism>
<dbReference type="InterPro" id="IPR041715">
    <property type="entry name" value="HisRS-like_core"/>
</dbReference>
<dbReference type="NCBIfam" id="NF008944">
    <property type="entry name" value="PRK12292.3-2"/>
    <property type="match status" value="1"/>
</dbReference>
<sequence length="348" mass="40011">MGDRDPGMNHKNKPISSEQKWIPDGFHFLGPEESKNRRNLLQSFSELFEKEGYSEITLPSFDYSNSFRSQLQDGLESLLVAKDWDGNELSPGVDLTLQVVKGMAARSHWEENQNVYYFAKKIRDHKKRNASRREVLQVGVESLGNSDTNHLISQIKILKKLWDNTLPNKTFTLVFGHSSFFRTILEILGWNEEQTNVLRQFLYTKNLPELVSLAARENTSETHMQIIQLLLKPILSSEMGVFKKTLETVLSKDELLKVKHDLESITSFFEVWNKEMKGIFCIFDPALVRDLSYYTGFMFQGYVEQDPEPVFAGGVYNDLYASFTGIQKDACGFALHLDAIEVMLNKEK</sequence>
<feature type="binding site" evidence="1">
    <location>
        <position position="141"/>
    </location>
    <ligand>
        <name>L-histidine</name>
        <dbReference type="ChEBI" id="CHEBI:57595"/>
    </ligand>
</feature>
<evidence type="ECO:0000259" key="2">
    <source>
        <dbReference type="Pfam" id="PF13393"/>
    </source>
</evidence>
<dbReference type="InterPro" id="IPR045864">
    <property type="entry name" value="aa-tRNA-synth_II/BPL/LPL"/>
</dbReference>
<dbReference type="Proteomes" id="UP000001847">
    <property type="component" value="Chromosome I"/>
</dbReference>
<evidence type="ECO:0000256" key="1">
    <source>
        <dbReference type="PIRSR" id="PIRSR001549-1"/>
    </source>
</evidence>